<dbReference type="Gene3D" id="3.40.50.12780">
    <property type="entry name" value="N-terminal domain of ligase-like"/>
    <property type="match status" value="1"/>
</dbReference>
<dbReference type="AlphaFoldDB" id="A0A645D995"/>
<comment type="similarity">
    <text evidence="1">Belongs to the ATP-dependent AMP-binding enzyme family.</text>
</comment>
<dbReference type="EC" id="6.2.1.3" evidence="6"/>
<evidence type="ECO:0000259" key="5">
    <source>
        <dbReference type="Pfam" id="PF13193"/>
    </source>
</evidence>
<keyword evidence="3" id="KW-0276">Fatty acid metabolism</keyword>
<proteinExistence type="inferred from homology"/>
<sequence length="132" mass="14329">MRTGDLGYLDADGFLFLTDRMKDMIISGGENIASSEVERVLYQMDQIAEAAVIGLPDAQWGERVVAVVVVHGGAQLDYPTLQAHCRRHLAGFKVPKQLICVDSLPRNPSGKMLKRVLRTQLAGAPPSSPSTP</sequence>
<organism evidence="6">
    <name type="scientific">bioreactor metagenome</name>
    <dbReference type="NCBI Taxonomy" id="1076179"/>
    <lineage>
        <taxon>unclassified sequences</taxon>
        <taxon>metagenomes</taxon>
        <taxon>ecological metagenomes</taxon>
    </lineage>
</organism>
<dbReference type="FunFam" id="3.30.300.30:FF:000008">
    <property type="entry name" value="2,3-dihydroxybenzoate-AMP ligase"/>
    <property type="match status" value="1"/>
</dbReference>
<keyword evidence="2 6" id="KW-0436">Ligase</keyword>
<evidence type="ECO:0000256" key="2">
    <source>
        <dbReference type="ARBA" id="ARBA00022598"/>
    </source>
</evidence>
<feature type="domain" description="AMP-binding enzyme C-terminal" evidence="5">
    <location>
        <begin position="36"/>
        <end position="111"/>
    </location>
</feature>
<gene>
    <name evidence="6" type="ORF">SDC9_132594</name>
</gene>
<evidence type="ECO:0000256" key="3">
    <source>
        <dbReference type="ARBA" id="ARBA00022832"/>
    </source>
</evidence>
<comment type="caution">
    <text evidence="6">The sequence shown here is derived from an EMBL/GenBank/DDBJ whole genome shotgun (WGS) entry which is preliminary data.</text>
</comment>
<evidence type="ECO:0000256" key="1">
    <source>
        <dbReference type="ARBA" id="ARBA00006432"/>
    </source>
</evidence>
<dbReference type="Gene3D" id="3.30.300.30">
    <property type="match status" value="1"/>
</dbReference>
<dbReference type="Pfam" id="PF13193">
    <property type="entry name" value="AMP-binding_C"/>
    <property type="match status" value="1"/>
</dbReference>
<dbReference type="InterPro" id="IPR025110">
    <property type="entry name" value="AMP-bd_C"/>
</dbReference>
<dbReference type="EMBL" id="VSSQ01033801">
    <property type="protein sequence ID" value="MPM85513.1"/>
    <property type="molecule type" value="Genomic_DNA"/>
</dbReference>
<dbReference type="InterPro" id="IPR045851">
    <property type="entry name" value="AMP-bd_C_sf"/>
</dbReference>
<dbReference type="InterPro" id="IPR042099">
    <property type="entry name" value="ANL_N_sf"/>
</dbReference>
<keyword evidence="4" id="KW-0443">Lipid metabolism</keyword>
<reference evidence="6" key="1">
    <citation type="submission" date="2019-08" db="EMBL/GenBank/DDBJ databases">
        <authorList>
            <person name="Kucharzyk K."/>
            <person name="Murdoch R.W."/>
            <person name="Higgins S."/>
            <person name="Loffler F."/>
        </authorList>
    </citation>
    <scope>NUCLEOTIDE SEQUENCE</scope>
</reference>
<dbReference type="SUPFAM" id="SSF56801">
    <property type="entry name" value="Acetyl-CoA synthetase-like"/>
    <property type="match status" value="1"/>
</dbReference>
<dbReference type="PANTHER" id="PTHR43859:SF4">
    <property type="entry name" value="BUTANOATE--COA LIGASE AAE1-RELATED"/>
    <property type="match status" value="1"/>
</dbReference>
<name>A0A645D995_9ZZZZ</name>
<dbReference type="PANTHER" id="PTHR43859">
    <property type="entry name" value="ACYL-ACTIVATING ENZYME"/>
    <property type="match status" value="1"/>
</dbReference>
<dbReference type="GO" id="GO:0004467">
    <property type="term" value="F:long-chain fatty acid-CoA ligase activity"/>
    <property type="evidence" value="ECO:0007669"/>
    <property type="project" value="UniProtKB-EC"/>
</dbReference>
<accession>A0A645D995</accession>
<protein>
    <submittedName>
        <fullName evidence="6">Long-chain-fatty-acid--CoA ligase FadD13</fullName>
        <ecNumber evidence="6">6.2.1.3</ecNumber>
    </submittedName>
</protein>
<evidence type="ECO:0000313" key="6">
    <source>
        <dbReference type="EMBL" id="MPM85513.1"/>
    </source>
</evidence>
<evidence type="ECO:0000256" key="4">
    <source>
        <dbReference type="ARBA" id="ARBA00023098"/>
    </source>
</evidence>